<gene>
    <name evidence="5" type="primary">moaD</name>
    <name evidence="4" type="ORF">ABAZ39_06875</name>
    <name evidence="5" type="ORF">ACJ41P_02560</name>
</gene>
<evidence type="ECO:0000313" key="5">
    <source>
        <dbReference type="EMBL" id="MFL7899989.1"/>
    </source>
</evidence>
<dbReference type="Pfam" id="PF02597">
    <property type="entry name" value="ThiS"/>
    <property type="match status" value="1"/>
</dbReference>
<sequence length="83" mass="8932">MKILYFAWLRTKIGVATETVDLPAEVRDVGALVAWLKTRSPKHADALANSTVVKVAVNQEHVPYDHPVGPGDEVALFPPVTGG</sequence>
<dbReference type="Proteomes" id="UP000027186">
    <property type="component" value="Chromosome"/>
</dbReference>
<dbReference type="GO" id="GO:0006777">
    <property type="term" value="P:Mo-molybdopterin cofactor biosynthetic process"/>
    <property type="evidence" value="ECO:0007669"/>
    <property type="project" value="InterPro"/>
</dbReference>
<dbReference type="Proteomes" id="UP001628281">
    <property type="component" value="Unassembled WGS sequence"/>
</dbReference>
<evidence type="ECO:0000256" key="2">
    <source>
        <dbReference type="ARBA" id="ARBA00024200"/>
    </source>
</evidence>
<dbReference type="UniPathway" id="UPA00344"/>
<evidence type="ECO:0000256" key="3">
    <source>
        <dbReference type="ARBA" id="ARBA00024247"/>
    </source>
</evidence>
<keyword evidence="7" id="KW-1185">Reference proteome</keyword>
<keyword evidence="1" id="KW-0547">Nucleotide-binding</keyword>
<accession>A0A060DC51</accession>
<name>A0A060DC51_9PROT</name>
<proteinExistence type="inferred from homology"/>
<evidence type="ECO:0000313" key="4">
    <source>
        <dbReference type="EMBL" id="AIB11731.1"/>
    </source>
</evidence>
<evidence type="ECO:0000313" key="7">
    <source>
        <dbReference type="Proteomes" id="UP001628281"/>
    </source>
</evidence>
<dbReference type="GO" id="GO:0000166">
    <property type="term" value="F:nucleotide binding"/>
    <property type="evidence" value="ECO:0007669"/>
    <property type="project" value="UniProtKB-KW"/>
</dbReference>
<organism evidence="4 6">
    <name type="scientific">Azospirillum argentinense</name>
    <dbReference type="NCBI Taxonomy" id="2970906"/>
    <lineage>
        <taxon>Bacteria</taxon>
        <taxon>Pseudomonadati</taxon>
        <taxon>Pseudomonadota</taxon>
        <taxon>Alphaproteobacteria</taxon>
        <taxon>Rhodospirillales</taxon>
        <taxon>Azospirillaceae</taxon>
        <taxon>Azospirillum</taxon>
    </lineage>
</organism>
<dbReference type="KEGG" id="abq:ABAZ39_06875"/>
<evidence type="ECO:0000313" key="6">
    <source>
        <dbReference type="Proteomes" id="UP000027186"/>
    </source>
</evidence>
<dbReference type="InterPro" id="IPR012675">
    <property type="entry name" value="Beta-grasp_dom_sf"/>
</dbReference>
<dbReference type="NCBIfam" id="TIGR01682">
    <property type="entry name" value="moaD"/>
    <property type="match status" value="1"/>
</dbReference>
<dbReference type="PANTHER" id="PTHR33359:SF1">
    <property type="entry name" value="MOLYBDOPTERIN SYNTHASE SULFUR CARRIER SUBUNIT"/>
    <property type="match status" value="1"/>
</dbReference>
<evidence type="ECO:0000256" key="1">
    <source>
        <dbReference type="ARBA" id="ARBA00022741"/>
    </source>
</evidence>
<dbReference type="RefSeq" id="WP_038527886.1">
    <property type="nucleotide sequence ID" value="NZ_CP007793.1"/>
</dbReference>
<dbReference type="InterPro" id="IPR016155">
    <property type="entry name" value="Mopterin_synth/thiamin_S_b"/>
</dbReference>
<dbReference type="EMBL" id="JBJLSN010000003">
    <property type="protein sequence ID" value="MFL7899989.1"/>
    <property type="molecule type" value="Genomic_DNA"/>
</dbReference>
<reference evidence="5 7" key="2">
    <citation type="submission" date="2024-11" db="EMBL/GenBank/DDBJ databases">
        <title>Draft genome sequences of two bacteria associated to sugarcane roots in Colombia.</title>
        <authorList>
            <person name="Pardo-Diaz S."/>
            <person name="Masmela-Mendoza J."/>
            <person name="Delgadillo-Duran P."/>
            <person name="Bautista E.J."/>
            <person name="Rojas-Tapias D.F."/>
        </authorList>
    </citation>
    <scope>NUCLEOTIDE SEQUENCE [LARGE SCALE GENOMIC DNA]</scope>
    <source>
        <strain evidence="5 7">Ap18</strain>
    </source>
</reference>
<comment type="similarity">
    <text evidence="2">Belongs to the MoaD family.</text>
</comment>
<dbReference type="Gene3D" id="3.10.20.30">
    <property type="match status" value="1"/>
</dbReference>
<dbReference type="InterPro" id="IPR044672">
    <property type="entry name" value="MOCS2A"/>
</dbReference>
<protein>
    <recommendedName>
        <fullName evidence="3">Molybdopterin synthase sulfur carrier subunit</fullName>
    </recommendedName>
</protein>
<dbReference type="PANTHER" id="PTHR33359">
    <property type="entry name" value="MOLYBDOPTERIN SYNTHASE SULFUR CARRIER SUBUNIT"/>
    <property type="match status" value="1"/>
</dbReference>
<dbReference type="InterPro" id="IPR003749">
    <property type="entry name" value="ThiS/MoaD-like"/>
</dbReference>
<dbReference type="EMBL" id="CP007793">
    <property type="protein sequence ID" value="AIB11731.1"/>
    <property type="molecule type" value="Genomic_DNA"/>
</dbReference>
<reference evidence="4 6" key="1">
    <citation type="journal article" date="2014" name="Genome Announc.">
        <title>Complete Genome Sequence of the Model Rhizosphere Strain Azospirillum brasilense Az39, Successfully Applied in Agriculture.</title>
        <authorList>
            <person name="Rivera D."/>
            <person name="Revale S."/>
            <person name="Molina R."/>
            <person name="Gualpa J."/>
            <person name="Puente M."/>
            <person name="Maroniche G."/>
            <person name="Paris G."/>
            <person name="Baker D."/>
            <person name="Clavijo B."/>
            <person name="McLay K."/>
            <person name="Spaepen S."/>
            <person name="Perticari A."/>
            <person name="Vazquez M."/>
            <person name="Wisniewski-Dye F."/>
            <person name="Watkins C."/>
            <person name="Martinez-Abarca F."/>
            <person name="Vanderleyden J."/>
            <person name="Cassan F."/>
        </authorList>
    </citation>
    <scope>NUCLEOTIDE SEQUENCE [LARGE SCALE GENOMIC DNA]</scope>
    <source>
        <strain evidence="4 6">Az39</strain>
    </source>
</reference>
<dbReference type="GO" id="GO:1990133">
    <property type="term" value="C:molybdopterin adenylyltransferase complex"/>
    <property type="evidence" value="ECO:0007669"/>
    <property type="project" value="TreeGrafter"/>
</dbReference>
<dbReference type="SUPFAM" id="SSF54285">
    <property type="entry name" value="MoaD/ThiS"/>
    <property type="match status" value="1"/>
</dbReference>
<dbReference type="CDD" id="cd00754">
    <property type="entry name" value="Ubl_MoaD"/>
    <property type="match status" value="1"/>
</dbReference>
<dbReference type="AlphaFoldDB" id="A0A060DC51"/>